<evidence type="ECO:0000259" key="12">
    <source>
        <dbReference type="PROSITE" id="PS51461"/>
    </source>
</evidence>
<dbReference type="Proteomes" id="UP000197619">
    <property type="component" value="Unassembled WGS sequence"/>
</dbReference>
<evidence type="ECO:0000256" key="11">
    <source>
        <dbReference type="SAM" id="Phobius"/>
    </source>
</evidence>
<evidence type="ECO:0000256" key="3">
    <source>
        <dbReference type="ARBA" id="ARBA00022530"/>
    </source>
</evidence>
<keyword evidence="7 13" id="KW-0176">Collagen</keyword>
<feature type="compositionally biased region" description="Gly residues" evidence="10">
    <location>
        <begin position="646"/>
        <end position="655"/>
    </location>
</feature>
<dbReference type="Gene3D" id="2.60.120.1000">
    <property type="match status" value="1"/>
</dbReference>
<evidence type="ECO:0000256" key="7">
    <source>
        <dbReference type="ARBA" id="ARBA00023119"/>
    </source>
</evidence>
<dbReference type="GO" id="GO:0046872">
    <property type="term" value="F:metal ion binding"/>
    <property type="evidence" value="ECO:0007669"/>
    <property type="project" value="UniProtKB-KW"/>
</dbReference>
<feature type="region of interest" description="Disordered" evidence="10">
    <location>
        <begin position="851"/>
        <end position="909"/>
    </location>
</feature>
<protein>
    <submittedName>
        <fullName evidence="13">Collagen alpha-1(III) chain</fullName>
    </submittedName>
</protein>
<feature type="compositionally biased region" description="Low complexity" evidence="10">
    <location>
        <begin position="588"/>
        <end position="600"/>
    </location>
</feature>
<dbReference type="GO" id="GO:0005201">
    <property type="term" value="F:extracellular matrix structural constituent"/>
    <property type="evidence" value="ECO:0007669"/>
    <property type="project" value="InterPro"/>
</dbReference>
<sequence>MVHLAHQDSQGALELLGPLESASRSFSPQYDSYDVKAGGAGIGYPQPIDPLAPVVPLARLVMQVPLALLDTRAPLESQDSPALPENQEDQAGMEIVESLGYRVLMEKMVPKVTVVPLVQRDQEVQLEKEEDLGILVALVPMAKTDLQEQQAHLGKLVLLVLLVLVVVLERGENLVLRAMLGHLGLRALLEELEALATRVKWDLQVFLVLLVCQEAVVFQVLQVQVETLGQKAVRETLVRMVRKETQDQKASVVKTAPQVLLGLLVRKEKEVQMESLGRMEYLVPLERGAPLASVAYPVAMDFPAKRVLQVSVAAQVPLAPADLQESVDKTEAQGLPGIPGSPGSDGKPGPPGNQGESGRSGPPGPPGPRGQPGVMGFPGPKGNEARMEKEGLVDHLDHLVLLERMVMLAFQVLQDLLDCLVDQDQLERTESLENHSWLTYTYFLITRGQKVILEDLDSQALRVKMVSQENVVHKVLQDLLEQEVDQVLLAQKVPRVLLAHLVPLEAQDCLAYRECQEKEELLEALDQKGRGENLVVKVLMAFLGNVGPIGPPGPAGPPGDKGETGPAGAPGPMGSRGGPGERGEQGLPGPAGFPGAPGQNGEPGGKGERGPPGLRGEAGPPGAAGPQGGPGAPGPPGPQGIKGDRGSPGGPGAAGFPGARGLPGPPGNNVPLATQARQARMGLPDPPAVLVLLEVQDLLASGVSLALQEKKGPQEPEEKGVKMANQAPMVSQENVVLLVPKVLLDKEAYLESLAEMVTLALMACLDVMDPQEAKVTVVKVALLVLQDPLATLDLQVMLVHLENLVKEDFRVHLALLALLVLLVLVVLPVLKVLVVIKVNLGPLGPQGAIGGPGASGARGPPGPAGPPGKDGTSGYPGPIGPPGPRGSRGESGPAGPPGQPGLPGPAGPPGPCCGAGAIAGASALEKGPIVGYGYEYRDEPKENDINLGDIISSMKSINNQIENIISPDGSQKNPARNCRDLKFCHPELKSGEYWVDPNQGCKMDAIKVYCNMETGETCLNANPRTVPRKNWWTSANSGKKHVWFGESMNGGFQFSYGDPELPEDVSEVQLAFLRILSSRASQNITYHCKNSIAYMDHDNGNVKKALKLMSSTESEIKAEGNSKFTYAVLEDGCTKHTGEWGKTVFEYRTRKTMRLPVVDIAPLDIGGPDQEFGVDIGPVCFL</sequence>
<name>A0A218UPI8_9PASE</name>
<dbReference type="PANTHER" id="PTHR24637:SF428">
    <property type="entry name" value="SCAVENGER RECEPTOR CLASS A MEMBER 3"/>
    <property type="match status" value="1"/>
</dbReference>
<keyword evidence="6" id="KW-0106">Calcium</keyword>
<evidence type="ECO:0000313" key="14">
    <source>
        <dbReference type="Proteomes" id="UP000197619"/>
    </source>
</evidence>
<dbReference type="Pfam" id="PF01410">
    <property type="entry name" value="COLFI"/>
    <property type="match status" value="1"/>
</dbReference>
<keyword evidence="11" id="KW-1133">Transmembrane helix</keyword>
<feature type="compositionally biased region" description="Low complexity" evidence="10">
    <location>
        <begin position="334"/>
        <end position="347"/>
    </location>
</feature>
<dbReference type="GO" id="GO:0005576">
    <property type="term" value="C:extracellular region"/>
    <property type="evidence" value="ECO:0007669"/>
    <property type="project" value="UniProtKB-SubCell"/>
</dbReference>
<dbReference type="Pfam" id="PF01391">
    <property type="entry name" value="Collagen"/>
    <property type="match status" value="3"/>
</dbReference>
<feature type="domain" description="Fibrillar collagen NC1" evidence="12">
    <location>
        <begin position="948"/>
        <end position="1182"/>
    </location>
</feature>
<proteinExistence type="predicted"/>
<keyword evidence="11" id="KW-0812">Transmembrane</keyword>
<evidence type="ECO:0000313" key="13">
    <source>
        <dbReference type="EMBL" id="OWK55330.1"/>
    </source>
</evidence>
<dbReference type="NCBIfam" id="NF040941">
    <property type="entry name" value="GGGWT_bact"/>
    <property type="match status" value="1"/>
</dbReference>
<feature type="compositionally biased region" description="Low complexity" evidence="10">
    <location>
        <begin position="867"/>
        <end position="876"/>
    </location>
</feature>
<keyword evidence="11" id="KW-0472">Membrane</keyword>
<accession>A0A218UPI8</accession>
<dbReference type="SMART" id="SM00038">
    <property type="entry name" value="COLFI"/>
    <property type="match status" value="1"/>
</dbReference>
<keyword evidence="4" id="KW-0479">Metal-binding</keyword>
<keyword evidence="3" id="KW-0272">Extracellular matrix</keyword>
<keyword evidence="8" id="KW-1015">Disulfide bond</keyword>
<dbReference type="EMBL" id="MUZQ01000206">
    <property type="protein sequence ID" value="OWK55330.1"/>
    <property type="molecule type" value="Genomic_DNA"/>
</dbReference>
<organism evidence="13 14">
    <name type="scientific">Lonchura striata</name>
    <name type="common">white-rumped munia</name>
    <dbReference type="NCBI Taxonomy" id="40157"/>
    <lineage>
        <taxon>Eukaryota</taxon>
        <taxon>Metazoa</taxon>
        <taxon>Chordata</taxon>
        <taxon>Craniata</taxon>
        <taxon>Vertebrata</taxon>
        <taxon>Euteleostomi</taxon>
        <taxon>Archelosauria</taxon>
        <taxon>Archosauria</taxon>
        <taxon>Dinosauria</taxon>
        <taxon>Saurischia</taxon>
        <taxon>Theropoda</taxon>
        <taxon>Coelurosauria</taxon>
        <taxon>Aves</taxon>
        <taxon>Neognathae</taxon>
        <taxon>Neoaves</taxon>
        <taxon>Telluraves</taxon>
        <taxon>Australaves</taxon>
        <taxon>Passeriformes</taxon>
        <taxon>Passeroidea</taxon>
        <taxon>Estrildidae</taxon>
        <taxon>Estrildinae</taxon>
        <taxon>Lonchura</taxon>
    </lineage>
</organism>
<feature type="region of interest" description="Disordered" evidence="10">
    <location>
        <begin position="549"/>
        <end position="672"/>
    </location>
</feature>
<dbReference type="InterPro" id="IPR000885">
    <property type="entry name" value="Fib_collagen_C"/>
</dbReference>
<dbReference type="GO" id="GO:0005581">
    <property type="term" value="C:collagen trimer"/>
    <property type="evidence" value="ECO:0007669"/>
    <property type="project" value="UniProtKB-KW"/>
</dbReference>
<dbReference type="PROSITE" id="PS51461">
    <property type="entry name" value="NC1_FIB"/>
    <property type="match status" value="1"/>
</dbReference>
<feature type="region of interest" description="Disordered" evidence="10">
    <location>
        <begin position="324"/>
        <end position="385"/>
    </location>
</feature>
<evidence type="ECO:0000256" key="10">
    <source>
        <dbReference type="SAM" id="MobiDB-lite"/>
    </source>
</evidence>
<dbReference type="AlphaFoldDB" id="A0A218UPI8"/>
<dbReference type="PANTHER" id="PTHR24637">
    <property type="entry name" value="COLLAGEN"/>
    <property type="match status" value="1"/>
</dbReference>
<keyword evidence="14" id="KW-1185">Reference proteome</keyword>
<feature type="compositionally biased region" description="Low complexity" evidence="10">
    <location>
        <begin position="611"/>
        <end position="621"/>
    </location>
</feature>
<evidence type="ECO:0000256" key="1">
    <source>
        <dbReference type="ARBA" id="ARBA00004613"/>
    </source>
</evidence>
<evidence type="ECO:0000256" key="4">
    <source>
        <dbReference type="ARBA" id="ARBA00022723"/>
    </source>
</evidence>
<dbReference type="FunFam" id="2.60.120.1000:FF:000001">
    <property type="entry name" value="Collagen alpha-1 type I chain"/>
    <property type="match status" value="1"/>
</dbReference>
<evidence type="ECO:0000256" key="8">
    <source>
        <dbReference type="ARBA" id="ARBA00023157"/>
    </source>
</evidence>
<evidence type="ECO:0000256" key="6">
    <source>
        <dbReference type="ARBA" id="ARBA00022837"/>
    </source>
</evidence>
<comment type="subcellular location">
    <subcellularLocation>
        <location evidence="1">Secreted</location>
    </subcellularLocation>
</comment>
<keyword evidence="2" id="KW-0964">Secreted</keyword>
<keyword evidence="5" id="KW-0677">Repeat</keyword>
<feature type="transmembrane region" description="Helical" evidence="11">
    <location>
        <begin position="813"/>
        <end position="836"/>
    </location>
</feature>
<dbReference type="InterPro" id="IPR008160">
    <property type="entry name" value="Collagen"/>
</dbReference>
<evidence type="ECO:0000256" key="5">
    <source>
        <dbReference type="ARBA" id="ARBA00022737"/>
    </source>
</evidence>
<feature type="compositionally biased region" description="Pro residues" evidence="10">
    <location>
        <begin position="894"/>
        <end position="909"/>
    </location>
</feature>
<evidence type="ECO:0000256" key="9">
    <source>
        <dbReference type="ARBA" id="ARBA00023278"/>
    </source>
</evidence>
<reference evidence="13 14" key="1">
    <citation type="submission" date="2017-05" db="EMBL/GenBank/DDBJ databases">
        <title>Genome of assembly of the Bengalese finch, Lonchura striata domestica.</title>
        <authorList>
            <person name="Colquitt B.M."/>
            <person name="Brainard M.S."/>
        </authorList>
    </citation>
    <scope>NUCLEOTIDE SEQUENCE [LARGE SCALE GENOMIC DNA]</scope>
    <source>
        <strain evidence="13">White83orange57</strain>
    </source>
</reference>
<comment type="caution">
    <text evidence="13">The sequence shown here is derived from an EMBL/GenBank/DDBJ whole genome shotgun (WGS) entry which is preliminary data.</text>
</comment>
<gene>
    <name evidence="13" type="primary">COL3A1</name>
    <name evidence="13" type="ORF">RLOC_00006358</name>
</gene>
<evidence type="ECO:0000256" key="2">
    <source>
        <dbReference type="ARBA" id="ARBA00022525"/>
    </source>
</evidence>
<keyword evidence="9" id="KW-0379">Hydroxylation</keyword>